<dbReference type="KEGG" id="hfv:R50_1845"/>
<dbReference type="AlphaFoldDB" id="A0A6F8ZHT2"/>
<name>A0A6F8ZHT2_9FIRM</name>
<evidence type="ECO:0000256" key="1">
    <source>
        <dbReference type="ARBA" id="ARBA00022490"/>
    </source>
</evidence>
<sequence>MWWRLFMPGLRFKRYLGAVGLGFLLLGADAAHLLWPPAAGRGWTAALTAAAGALLVGWGSRRVWVSLNDAVGSARWTGRIYTRYLARGPKVAALGGGTGLPAVLRGLKEYTANLTAVVTVADDGGSSGRLRGELGMLPPGDIRNCLVALADTEPLMEDLFQFRFSGGDLAGHSFGNLFLAAMEQTRGDFVTGLKEVSRVLAVRGSVLPVTLEHVTLKARLADGSEITGESRVGRSPLPIERVWLEPSDATPLAEAVAAIAEADLVVLGPGSLYTSVLPNLLVGQIRDAIRTSRALRVYVANIMTQPGETSRYTAWDHWQALSRHVGPGLVDVILVNNAPIDPETLARYRKEGADVVTLGDDPGGPRPIVVQEPLVAVTPDGTVRHDPHKLARALLRLLLRYRPDWAERRVFDALWLENRLKDPSGWPGGRHGPTRAS</sequence>
<accession>A0A6F8ZHT2</accession>
<gene>
    <name evidence="3" type="ORF">R50_1845</name>
</gene>
<dbReference type="SUPFAM" id="SSF142338">
    <property type="entry name" value="CofD-like"/>
    <property type="match status" value="1"/>
</dbReference>
<keyword evidence="4" id="KW-1185">Reference proteome</keyword>
<comment type="function">
    <text evidence="2">Required for morphogenesis under gluconeogenic growth conditions.</text>
</comment>
<dbReference type="HAMAP" id="MF_00973">
    <property type="entry name" value="Gluconeogen_factor"/>
    <property type="match status" value="1"/>
</dbReference>
<dbReference type="GO" id="GO:0043743">
    <property type="term" value="F:LPPG:FO 2-phospho-L-lactate transferase activity"/>
    <property type="evidence" value="ECO:0007669"/>
    <property type="project" value="InterPro"/>
</dbReference>
<dbReference type="PANTHER" id="PTHR30135">
    <property type="entry name" value="UNCHARACTERIZED PROTEIN YVCK-RELATED"/>
    <property type="match status" value="1"/>
</dbReference>
<reference evidence="3 4" key="1">
    <citation type="submission" date="2020-02" db="EMBL/GenBank/DDBJ databases">
        <authorList>
            <person name="Hogendoorn C."/>
        </authorList>
    </citation>
    <scope>NUCLEOTIDE SEQUENCE [LARGE SCALE GENOMIC DNA]</scope>
    <source>
        <strain evidence="3">R501</strain>
    </source>
</reference>
<dbReference type="Pfam" id="PF01933">
    <property type="entry name" value="CofD"/>
    <property type="match status" value="1"/>
</dbReference>
<dbReference type="GO" id="GO:0005737">
    <property type="term" value="C:cytoplasm"/>
    <property type="evidence" value="ECO:0007669"/>
    <property type="project" value="UniProtKB-SubCell"/>
</dbReference>
<dbReference type="InterPro" id="IPR010119">
    <property type="entry name" value="Gluconeogen_factor"/>
</dbReference>
<comment type="similarity">
    <text evidence="2">Belongs to the gluconeogenesis factor family.</text>
</comment>
<dbReference type="Proteomes" id="UP000503399">
    <property type="component" value="Chromosome"/>
</dbReference>
<evidence type="ECO:0000256" key="2">
    <source>
        <dbReference type="HAMAP-Rule" id="MF_00973"/>
    </source>
</evidence>
<evidence type="ECO:0000313" key="3">
    <source>
        <dbReference type="EMBL" id="CAB1129346.1"/>
    </source>
</evidence>
<dbReference type="Gene3D" id="3.40.50.10680">
    <property type="entry name" value="CofD-like domains"/>
    <property type="match status" value="1"/>
</dbReference>
<proteinExistence type="inferred from homology"/>
<dbReference type="InterPro" id="IPR038136">
    <property type="entry name" value="CofD-like_dom_sf"/>
</dbReference>
<protein>
    <recommendedName>
        <fullName evidence="2">Putative gluconeogenesis factor</fullName>
    </recommendedName>
</protein>
<dbReference type="InterPro" id="IPR002882">
    <property type="entry name" value="CofD"/>
</dbReference>
<dbReference type="GO" id="GO:0008360">
    <property type="term" value="P:regulation of cell shape"/>
    <property type="evidence" value="ECO:0007669"/>
    <property type="project" value="UniProtKB-UniRule"/>
</dbReference>
<organism evidence="3 4">
    <name type="scientific">Candidatus Hydrogenisulfobacillus filiaventi</name>
    <dbReference type="NCBI Taxonomy" id="2707344"/>
    <lineage>
        <taxon>Bacteria</taxon>
        <taxon>Bacillati</taxon>
        <taxon>Bacillota</taxon>
        <taxon>Clostridia</taxon>
        <taxon>Eubacteriales</taxon>
        <taxon>Clostridiales Family XVII. Incertae Sedis</taxon>
        <taxon>Candidatus Hydrogenisulfobacillus</taxon>
    </lineage>
</organism>
<dbReference type="NCBIfam" id="TIGR01826">
    <property type="entry name" value="CofD_related"/>
    <property type="match status" value="1"/>
</dbReference>
<dbReference type="CDD" id="cd07187">
    <property type="entry name" value="YvcK_like"/>
    <property type="match status" value="1"/>
</dbReference>
<keyword evidence="1 2" id="KW-0963">Cytoplasm</keyword>
<comment type="subcellular location">
    <subcellularLocation>
        <location evidence="2">Cytoplasm</location>
    </subcellularLocation>
</comment>
<dbReference type="EMBL" id="LR778114">
    <property type="protein sequence ID" value="CAB1129346.1"/>
    <property type="molecule type" value="Genomic_DNA"/>
</dbReference>
<dbReference type="PANTHER" id="PTHR30135:SF3">
    <property type="entry name" value="GLUCONEOGENESIS FACTOR-RELATED"/>
    <property type="match status" value="1"/>
</dbReference>
<evidence type="ECO:0000313" key="4">
    <source>
        <dbReference type="Proteomes" id="UP000503399"/>
    </source>
</evidence>